<gene>
    <name evidence="3" type="ORF">BaRGS_00014302</name>
</gene>
<name>A0ABD0L5I5_9CAEN</name>
<dbReference type="PROSITE" id="PS50835">
    <property type="entry name" value="IG_LIKE"/>
    <property type="match status" value="1"/>
</dbReference>
<dbReference type="PROSITE" id="PS50871">
    <property type="entry name" value="C1Q"/>
    <property type="match status" value="1"/>
</dbReference>
<evidence type="ECO:0000313" key="3">
    <source>
        <dbReference type="EMBL" id="KAK7494410.1"/>
    </source>
</evidence>
<evidence type="ECO:0000313" key="4">
    <source>
        <dbReference type="Proteomes" id="UP001519460"/>
    </source>
</evidence>
<evidence type="ECO:0000259" key="1">
    <source>
        <dbReference type="PROSITE" id="PS50835"/>
    </source>
</evidence>
<evidence type="ECO:0000259" key="2">
    <source>
        <dbReference type="PROSITE" id="PS50871"/>
    </source>
</evidence>
<accession>A0ABD0L5I5</accession>
<proteinExistence type="predicted"/>
<dbReference type="SUPFAM" id="SSF49842">
    <property type="entry name" value="TNF-like"/>
    <property type="match status" value="1"/>
</dbReference>
<keyword evidence="4" id="KW-1185">Reference proteome</keyword>
<protein>
    <recommendedName>
        <fullName evidence="5">C1q domain-containing protein</fullName>
    </recommendedName>
</protein>
<evidence type="ECO:0008006" key="5">
    <source>
        <dbReference type="Google" id="ProtNLM"/>
    </source>
</evidence>
<dbReference type="InterPro" id="IPR008983">
    <property type="entry name" value="Tumour_necrosis_fac-like_dom"/>
</dbReference>
<dbReference type="Proteomes" id="UP001519460">
    <property type="component" value="Unassembled WGS sequence"/>
</dbReference>
<dbReference type="EMBL" id="JACVVK020000083">
    <property type="protein sequence ID" value="KAK7494410.1"/>
    <property type="molecule type" value="Genomic_DNA"/>
</dbReference>
<comment type="caution">
    <text evidence="3">The sequence shown here is derived from an EMBL/GenBank/DDBJ whole genome shotgun (WGS) entry which is preliminary data.</text>
</comment>
<dbReference type="Pfam" id="PF00386">
    <property type="entry name" value="C1q"/>
    <property type="match status" value="1"/>
</dbReference>
<sequence length="328" mass="36051">MNTHCCSFPKNSKELKSTKRCLDLQQNNNSIIQSFINQRMKQNNLHHNDNFLIFLKPRTRTYLAYPSTLQHSTAVYDDNTDQWAVMLTCGHFTSLGNPLVSVQWQTPSGHSLNSTFYSNGSFALLLTTPVPSGNYTCRVVSSDSQVEDSQLGEATLSLDQTEARMTLFEAKLESVYRHNQALVVENAKLAKQLEDVATASFVTFHANLWRDVHLQHGDSLLFIAGLDNSHGAYDSALGQFTAPINGTYFFIVSCAAQKGAGHEAGIMLTADDDIICYEDGSHEGVMSVCHVAVHLLEGQRVVAKSNGEGYFKGLGSAFTGFLISADPV</sequence>
<dbReference type="AlphaFoldDB" id="A0ABD0L5I5"/>
<dbReference type="InterPro" id="IPR007110">
    <property type="entry name" value="Ig-like_dom"/>
</dbReference>
<feature type="domain" description="Ig-like" evidence="1">
    <location>
        <begin position="57"/>
        <end position="157"/>
    </location>
</feature>
<reference evidence="3 4" key="1">
    <citation type="journal article" date="2023" name="Sci. Data">
        <title>Genome assembly of the Korean intertidal mud-creeper Batillaria attramentaria.</title>
        <authorList>
            <person name="Patra A.K."/>
            <person name="Ho P.T."/>
            <person name="Jun S."/>
            <person name="Lee S.J."/>
            <person name="Kim Y."/>
            <person name="Won Y.J."/>
        </authorList>
    </citation>
    <scope>NUCLEOTIDE SEQUENCE [LARGE SCALE GENOMIC DNA]</scope>
    <source>
        <strain evidence="3">Wonlab-2016</strain>
    </source>
</reference>
<organism evidence="3 4">
    <name type="scientific">Batillaria attramentaria</name>
    <dbReference type="NCBI Taxonomy" id="370345"/>
    <lineage>
        <taxon>Eukaryota</taxon>
        <taxon>Metazoa</taxon>
        <taxon>Spiralia</taxon>
        <taxon>Lophotrochozoa</taxon>
        <taxon>Mollusca</taxon>
        <taxon>Gastropoda</taxon>
        <taxon>Caenogastropoda</taxon>
        <taxon>Sorbeoconcha</taxon>
        <taxon>Cerithioidea</taxon>
        <taxon>Batillariidae</taxon>
        <taxon>Batillaria</taxon>
    </lineage>
</organism>
<dbReference type="Gene3D" id="2.60.120.40">
    <property type="match status" value="1"/>
</dbReference>
<feature type="domain" description="C1q" evidence="2">
    <location>
        <begin position="197"/>
        <end position="328"/>
    </location>
</feature>
<dbReference type="InterPro" id="IPR001073">
    <property type="entry name" value="C1q_dom"/>
</dbReference>